<evidence type="ECO:0008006" key="2">
    <source>
        <dbReference type="Google" id="ProtNLM"/>
    </source>
</evidence>
<proteinExistence type="predicted"/>
<dbReference type="SUPFAM" id="SSF53335">
    <property type="entry name" value="S-adenosyl-L-methionine-dependent methyltransferases"/>
    <property type="match status" value="1"/>
</dbReference>
<dbReference type="PANTHER" id="PTHR36112:SF1">
    <property type="entry name" value="RIBOSOMAL RNA SMALL SUBUNIT METHYLTRANSFERASE J"/>
    <property type="match status" value="1"/>
</dbReference>
<dbReference type="Gene3D" id="3.40.50.150">
    <property type="entry name" value="Vaccinia Virus protein VP39"/>
    <property type="match status" value="1"/>
</dbReference>
<name>A4GJI7_9BACT</name>
<dbReference type="PANTHER" id="PTHR36112">
    <property type="entry name" value="RIBOSOMAL RNA SMALL SUBUNIT METHYLTRANSFERASE J"/>
    <property type="match status" value="1"/>
</dbReference>
<dbReference type="AlphaFoldDB" id="A4GJI7"/>
<protein>
    <recommendedName>
        <fullName evidence="2">Ribosomal RNA small subunit methyltransferase J</fullName>
    </recommendedName>
</protein>
<accession>A4GJI7</accession>
<evidence type="ECO:0000313" key="1">
    <source>
        <dbReference type="EMBL" id="ABL97282.1"/>
    </source>
</evidence>
<gene>
    <name evidence="1" type="ORF">ALOHA_HF1005C07.0004</name>
</gene>
<dbReference type="InterPro" id="IPR007536">
    <property type="entry name" value="16SrRNA_methylTrfase_J"/>
</dbReference>
<sequence length="243" mass="28518">MKSIQEPFVSYLSEKSRKKAKTFSKKHGLFLQSPREVRKFHNDKLIIWIGQEDTYLQDLSIKNSKPFSLNFSKHQSRNNNKNLLQRCFSKFDTSFSVYDLTAGFCLDSFLISELGFKVKAYEKESWLCEFTKEKLKDQKIFNIKIKNKNSLDVMGEIENKSIIYLDPMFGVDNKAFAKKEMHFLRKSLNDDPDKVINASLESKACLIVVKRHKVDKFKIKNNPSFELQGKVVSFQVYDRREKL</sequence>
<reference evidence="1" key="1">
    <citation type="journal article" date="2007" name="Environ. Microbiol.">
        <title>Proteorhodopsin photosystem gene clusters exhibit co-evolutionary trends and shared ancestry among diverse marine microbial phyla.</title>
        <authorList>
            <person name="McCarren J."/>
            <person name="Delong E.F."/>
        </authorList>
    </citation>
    <scope>NUCLEOTIDE SEQUENCE</scope>
</reference>
<dbReference type="InterPro" id="IPR029063">
    <property type="entry name" value="SAM-dependent_MTases_sf"/>
</dbReference>
<organism evidence="1">
    <name type="scientific">uncultured marine bacterium HF10_05C07</name>
    <dbReference type="NCBI Taxonomy" id="415443"/>
    <lineage>
        <taxon>Bacteria</taxon>
        <taxon>environmental samples</taxon>
    </lineage>
</organism>
<dbReference type="GO" id="GO:0008990">
    <property type="term" value="F:rRNA (guanine-N2-)-methyltransferase activity"/>
    <property type="evidence" value="ECO:0007669"/>
    <property type="project" value="InterPro"/>
</dbReference>
<dbReference type="Pfam" id="PF04445">
    <property type="entry name" value="SAM_MT"/>
    <property type="match status" value="1"/>
</dbReference>
<dbReference type="EMBL" id="EF107101">
    <property type="protein sequence ID" value="ABL97282.1"/>
    <property type="molecule type" value="Genomic_DNA"/>
</dbReference>